<dbReference type="AlphaFoldDB" id="A0A2S5R7Z5"/>
<dbReference type="Proteomes" id="UP000239425">
    <property type="component" value="Unassembled WGS sequence"/>
</dbReference>
<evidence type="ECO:0000313" key="3">
    <source>
        <dbReference type="Proteomes" id="UP000239425"/>
    </source>
</evidence>
<evidence type="ECO:0000313" key="2">
    <source>
        <dbReference type="EMBL" id="PPE03459.1"/>
    </source>
</evidence>
<evidence type="ECO:0000259" key="1">
    <source>
        <dbReference type="PROSITE" id="PS51186"/>
    </source>
</evidence>
<dbReference type="InterPro" id="IPR016181">
    <property type="entry name" value="Acyl_CoA_acyltransferase"/>
</dbReference>
<protein>
    <submittedName>
        <fullName evidence="2">Acetyltransferase (GNAT) family protein</fullName>
    </submittedName>
</protein>
<accession>A0A2S5R7Z5</accession>
<dbReference type="RefSeq" id="WP_207760934.1">
    <property type="nucleotide sequence ID" value="NZ_PHHC01000100.1"/>
</dbReference>
<dbReference type="PROSITE" id="PS51186">
    <property type="entry name" value="GNAT"/>
    <property type="match status" value="1"/>
</dbReference>
<dbReference type="GO" id="GO:0016747">
    <property type="term" value="F:acyltransferase activity, transferring groups other than amino-acyl groups"/>
    <property type="evidence" value="ECO:0007669"/>
    <property type="project" value="InterPro"/>
</dbReference>
<dbReference type="Pfam" id="PF00583">
    <property type="entry name" value="Acetyltransf_1"/>
    <property type="match status" value="1"/>
</dbReference>
<dbReference type="InterPro" id="IPR000182">
    <property type="entry name" value="GNAT_dom"/>
</dbReference>
<dbReference type="CDD" id="cd04301">
    <property type="entry name" value="NAT_SF"/>
    <property type="match status" value="1"/>
</dbReference>
<keyword evidence="2" id="KW-0808">Transferase</keyword>
<comment type="caution">
    <text evidence="2">The sequence shown here is derived from an EMBL/GenBank/DDBJ whole genome shotgun (WGS) entry which is preliminary data.</text>
</comment>
<gene>
    <name evidence="2" type="ORF">HCUR_01090</name>
</gene>
<sequence>MLNKSKIDLSLENNFFSKVRFLPKLCQKMKIIDFPNGISTVNSTFASDTFNIISAKNLQETIQVDQAQSIISSFNAQKLPLAWWVGPNSSNYKVDEVLLSLGLEHVETELGMAALASDIDSHITSMPDNFKIKEARSLQDFIDYGNVMASVFEPFDEEAIIFYETIGGCYKKDPDVDMFVGYINNNPAAICFCIKADGIGGVYDIVTNPDFQKRGVGTLMTKIAIEHLKRKKCHVIGMQASNDGIGIYKKMGFISFGKFKVYSNKHMVI</sequence>
<dbReference type="Gene3D" id="3.40.630.30">
    <property type="match status" value="1"/>
</dbReference>
<feature type="domain" description="N-acetyltransferase" evidence="1">
    <location>
        <begin position="130"/>
        <end position="269"/>
    </location>
</feature>
<reference evidence="2 3" key="1">
    <citation type="submission" date="2017-11" db="EMBL/GenBank/DDBJ databases">
        <title>Comparative genomic analysis of Holospora spp., intranuclear symbionts of paramecia.</title>
        <authorList>
            <person name="Garushyants S.K."/>
            <person name="Beliavskaya A."/>
            <person name="Malko D.B."/>
            <person name="Logacheva M.D."/>
            <person name="Rautian M.S."/>
            <person name="Gelfand M.S."/>
        </authorList>
    </citation>
    <scope>NUCLEOTIDE SEQUENCE [LARGE SCALE GENOMIC DNA]</scope>
    <source>
        <strain evidence="3">02AZ16</strain>
    </source>
</reference>
<keyword evidence="3" id="KW-1185">Reference proteome</keyword>
<dbReference type="EMBL" id="PHHC01000100">
    <property type="protein sequence ID" value="PPE03459.1"/>
    <property type="molecule type" value="Genomic_DNA"/>
</dbReference>
<proteinExistence type="predicted"/>
<name>A0A2S5R7Z5_9PROT</name>
<organism evidence="2 3">
    <name type="scientific">Holospora curviuscula</name>
    <dbReference type="NCBI Taxonomy" id="1082868"/>
    <lineage>
        <taxon>Bacteria</taxon>
        <taxon>Pseudomonadati</taxon>
        <taxon>Pseudomonadota</taxon>
        <taxon>Alphaproteobacteria</taxon>
        <taxon>Holosporales</taxon>
        <taxon>Holosporaceae</taxon>
        <taxon>Holospora</taxon>
    </lineage>
</organism>
<dbReference type="SUPFAM" id="SSF55729">
    <property type="entry name" value="Acyl-CoA N-acyltransferases (Nat)"/>
    <property type="match status" value="1"/>
</dbReference>